<evidence type="ECO:0000313" key="3">
    <source>
        <dbReference type="Proteomes" id="UP000199416"/>
    </source>
</evidence>
<dbReference type="STRING" id="1190417.SAMN05660690_3897"/>
<evidence type="ECO:0000259" key="1">
    <source>
        <dbReference type="SMART" id="SM00849"/>
    </source>
</evidence>
<dbReference type="SMART" id="SM00849">
    <property type="entry name" value="Lactamase_B"/>
    <property type="match status" value="1"/>
</dbReference>
<dbReference type="Pfam" id="PF12706">
    <property type="entry name" value="Lactamase_B_2"/>
    <property type="match status" value="1"/>
</dbReference>
<dbReference type="InterPro" id="IPR001279">
    <property type="entry name" value="Metallo-B-lactamas"/>
</dbReference>
<dbReference type="RefSeq" id="WP_091367981.1">
    <property type="nucleotide sequence ID" value="NZ_FMZF01000006.1"/>
</dbReference>
<dbReference type="Gene3D" id="3.60.15.10">
    <property type="entry name" value="Ribonuclease Z/Hydroxyacylglutathione hydrolase-like"/>
    <property type="match status" value="1"/>
</dbReference>
<dbReference type="Proteomes" id="UP000199416">
    <property type="component" value="Unassembled WGS sequence"/>
</dbReference>
<accession>A0A1G6TJF1</accession>
<dbReference type="InterPro" id="IPR050114">
    <property type="entry name" value="UPF0173_UPF0282_UlaG_hydrolase"/>
</dbReference>
<evidence type="ECO:0000313" key="2">
    <source>
        <dbReference type="EMBL" id="SDD29159.1"/>
    </source>
</evidence>
<dbReference type="PANTHER" id="PTHR43546:SF3">
    <property type="entry name" value="UPF0173 METAL-DEPENDENT HYDROLASE MJ1163"/>
    <property type="match status" value="1"/>
</dbReference>
<dbReference type="EMBL" id="FMZF01000006">
    <property type="protein sequence ID" value="SDD29159.1"/>
    <property type="molecule type" value="Genomic_DNA"/>
</dbReference>
<proteinExistence type="predicted"/>
<dbReference type="SUPFAM" id="SSF56281">
    <property type="entry name" value="Metallo-hydrolase/oxidoreductase"/>
    <property type="match status" value="1"/>
</dbReference>
<dbReference type="InterPro" id="IPR036866">
    <property type="entry name" value="RibonucZ/Hydroxyglut_hydro"/>
</dbReference>
<protein>
    <submittedName>
        <fullName evidence="2">L-ascorbate metabolism protein UlaG, beta-lactamase superfamily</fullName>
    </submittedName>
</protein>
<dbReference type="AlphaFoldDB" id="A0A1G6TJF1"/>
<organism evidence="2 3">
    <name type="scientific">Geodermatophilus telluris</name>
    <dbReference type="NCBI Taxonomy" id="1190417"/>
    <lineage>
        <taxon>Bacteria</taxon>
        <taxon>Bacillati</taxon>
        <taxon>Actinomycetota</taxon>
        <taxon>Actinomycetes</taxon>
        <taxon>Geodermatophilales</taxon>
        <taxon>Geodermatophilaceae</taxon>
        <taxon>Geodermatophilus</taxon>
    </lineage>
</organism>
<feature type="domain" description="Metallo-beta-lactamase" evidence="1">
    <location>
        <begin position="7"/>
        <end position="178"/>
    </location>
</feature>
<dbReference type="OrthoDB" id="3190691at2"/>
<gene>
    <name evidence="2" type="ORF">SAMN05660690_3897</name>
</gene>
<name>A0A1G6TJF1_9ACTN</name>
<reference evidence="3" key="1">
    <citation type="submission" date="2016-10" db="EMBL/GenBank/DDBJ databases">
        <authorList>
            <person name="Varghese N."/>
            <person name="Submissions S."/>
        </authorList>
    </citation>
    <scope>NUCLEOTIDE SEQUENCE [LARGE SCALE GENOMIC DNA]</scope>
    <source>
        <strain evidence="3">DSM 45421</strain>
    </source>
</reference>
<dbReference type="PANTHER" id="PTHR43546">
    <property type="entry name" value="UPF0173 METAL-DEPENDENT HYDROLASE MJ1163-RELATED"/>
    <property type="match status" value="1"/>
</dbReference>
<sequence>MRIQRMPWAGIRIETANGRIAIDPLFTLEEGWGPPRDPFYPLTDFGPVDAVLSTHLHTDHFDAEAIADFYGADLPVYVPDQAVDDARRSGLTGIIGAIVGQPIRVGALTITPTFSVDGIGDAQHAYVVEADERRILHCGDTLWHGYWWKIREQFGAFDAVFLPVNAATVEFPGVIPSGLPVIMSPEQAAAAAVVLGAEQLVPIHHGTFHNPPWYAETPDVLSRLETATEDRVTLTIMEAKDELTLT</sequence>
<keyword evidence="3" id="KW-1185">Reference proteome</keyword>